<sequence>MAEEWEEVCRRKQTTNGGHLSHLTNIYVAGFHGGTKKSELWSLFSKHGHVADVYMGNKRDNKKMNFAFVRFKGVGDEKELEDKLQGTTLKERPLIINLSRHPRKSPNLQQTHLKRNIVRVAPPPLKSGIRDGRSFAHVASGRENNIQMSPITINSATVMNEWLKKADQHEIPYERTAWLKILGVPLRLWDEENFNIIDGRFGRIVSPFNKLYTRRDFSMEKVSVLTSERKWINTEVTVVADGKTYKIGVVEYTDDWSPFLPAPFDKVDEESGEEGEEVVDDSSENDEEEDGISDTWMGDQYDDTEEGEIRSEPSRINSPVRHESDAGGWTKDFTPSIMGKKETIIDNSQSGDTPNGEKTIGIPKKTTDGTVLKALTPPKSFKFQSKTADKCNTDHVPIGSTSPLTHGRLENLVPSGCFGPFPCLNPNIVGPPAKKRKRSDVDAVNILDLIFSPPAKQVDVLHHSENTIAGVPMTHTTNPPDHTSNLVSDNPSVPTKDRRDHVDCSKPNEYAQIAEIGALVGSQIEADNNILASVVGEKGVHDCYP</sequence>
<evidence type="ECO:0000313" key="5">
    <source>
        <dbReference type="Proteomes" id="UP001157418"/>
    </source>
</evidence>
<feature type="compositionally biased region" description="Polar residues" evidence="2">
    <location>
        <begin position="476"/>
        <end position="493"/>
    </location>
</feature>
<proteinExistence type="predicted"/>
<protein>
    <recommendedName>
        <fullName evidence="3">RRM domain-containing protein</fullName>
    </recommendedName>
</protein>
<dbReference type="SMART" id="SM00360">
    <property type="entry name" value="RRM"/>
    <property type="match status" value="1"/>
</dbReference>
<evidence type="ECO:0000256" key="1">
    <source>
        <dbReference type="PROSITE-ProRule" id="PRU00176"/>
    </source>
</evidence>
<feature type="domain" description="RRM" evidence="3">
    <location>
        <begin position="24"/>
        <end position="101"/>
    </location>
</feature>
<feature type="compositionally biased region" description="Acidic residues" evidence="2">
    <location>
        <begin position="267"/>
        <end position="292"/>
    </location>
</feature>
<accession>A0AAU9LHF9</accession>
<dbReference type="InterPro" id="IPR035979">
    <property type="entry name" value="RBD_domain_sf"/>
</dbReference>
<dbReference type="Pfam" id="PF00076">
    <property type="entry name" value="RRM_1"/>
    <property type="match status" value="1"/>
</dbReference>
<keyword evidence="5" id="KW-1185">Reference proteome</keyword>
<feature type="region of interest" description="Disordered" evidence="2">
    <location>
        <begin position="476"/>
        <end position="501"/>
    </location>
</feature>
<dbReference type="PANTHER" id="PTHR34427">
    <property type="entry name" value="DUF4283 DOMAIN PROTEIN"/>
    <property type="match status" value="1"/>
</dbReference>
<reference evidence="4 5" key="1">
    <citation type="submission" date="2022-01" db="EMBL/GenBank/DDBJ databases">
        <authorList>
            <person name="Xiong W."/>
            <person name="Schranz E."/>
        </authorList>
    </citation>
    <scope>NUCLEOTIDE SEQUENCE [LARGE SCALE GENOMIC DNA]</scope>
</reference>
<dbReference type="Gene3D" id="3.30.70.330">
    <property type="match status" value="1"/>
</dbReference>
<feature type="region of interest" description="Disordered" evidence="2">
    <location>
        <begin position="261"/>
        <end position="335"/>
    </location>
</feature>
<dbReference type="InterPro" id="IPR012677">
    <property type="entry name" value="Nucleotide-bd_a/b_plait_sf"/>
</dbReference>
<dbReference type="PANTHER" id="PTHR34427:SF5">
    <property type="entry name" value="DUF4283 DOMAIN-CONTAINING PROTEIN"/>
    <property type="match status" value="1"/>
</dbReference>
<dbReference type="Proteomes" id="UP001157418">
    <property type="component" value="Unassembled WGS sequence"/>
</dbReference>
<gene>
    <name evidence="4" type="ORF">LVIROSA_LOCUS526</name>
</gene>
<name>A0AAU9LHF9_9ASTR</name>
<dbReference type="InterPro" id="IPR000504">
    <property type="entry name" value="RRM_dom"/>
</dbReference>
<keyword evidence="1" id="KW-0694">RNA-binding</keyword>
<dbReference type="GO" id="GO:0003723">
    <property type="term" value="F:RNA binding"/>
    <property type="evidence" value="ECO:0007669"/>
    <property type="project" value="UniProtKB-UniRule"/>
</dbReference>
<evidence type="ECO:0000256" key="2">
    <source>
        <dbReference type="SAM" id="MobiDB-lite"/>
    </source>
</evidence>
<evidence type="ECO:0000259" key="3">
    <source>
        <dbReference type="PROSITE" id="PS50102"/>
    </source>
</evidence>
<comment type="caution">
    <text evidence="4">The sequence shown here is derived from an EMBL/GenBank/DDBJ whole genome shotgun (WGS) entry which is preliminary data.</text>
</comment>
<feature type="region of interest" description="Disordered" evidence="2">
    <location>
        <begin position="345"/>
        <end position="364"/>
    </location>
</feature>
<dbReference type="SUPFAM" id="SSF54928">
    <property type="entry name" value="RNA-binding domain, RBD"/>
    <property type="match status" value="1"/>
</dbReference>
<dbReference type="PROSITE" id="PS50102">
    <property type="entry name" value="RRM"/>
    <property type="match status" value="1"/>
</dbReference>
<evidence type="ECO:0000313" key="4">
    <source>
        <dbReference type="EMBL" id="CAH1412514.1"/>
    </source>
</evidence>
<dbReference type="CDD" id="cd00590">
    <property type="entry name" value="RRM_SF"/>
    <property type="match status" value="1"/>
</dbReference>
<dbReference type="AlphaFoldDB" id="A0AAU9LHF9"/>
<dbReference type="EMBL" id="CAKMRJ010000001">
    <property type="protein sequence ID" value="CAH1412514.1"/>
    <property type="molecule type" value="Genomic_DNA"/>
</dbReference>
<organism evidence="4 5">
    <name type="scientific">Lactuca virosa</name>
    <dbReference type="NCBI Taxonomy" id="75947"/>
    <lineage>
        <taxon>Eukaryota</taxon>
        <taxon>Viridiplantae</taxon>
        <taxon>Streptophyta</taxon>
        <taxon>Embryophyta</taxon>
        <taxon>Tracheophyta</taxon>
        <taxon>Spermatophyta</taxon>
        <taxon>Magnoliopsida</taxon>
        <taxon>eudicotyledons</taxon>
        <taxon>Gunneridae</taxon>
        <taxon>Pentapetalae</taxon>
        <taxon>asterids</taxon>
        <taxon>campanulids</taxon>
        <taxon>Asterales</taxon>
        <taxon>Asteraceae</taxon>
        <taxon>Cichorioideae</taxon>
        <taxon>Cichorieae</taxon>
        <taxon>Lactucinae</taxon>
        <taxon>Lactuca</taxon>
    </lineage>
</organism>